<sequence>MSHVAMSIPSAEHRAMTALRAWCWQRGLLLEFVSPPMATAYGIDVTAPVVARLDGVSSLFVPAQWLASRVVAALGVESSRRAA</sequence>
<evidence type="ECO:0000313" key="1">
    <source>
        <dbReference type="EMBL" id="WOY99793.1"/>
    </source>
</evidence>
<reference evidence="1" key="1">
    <citation type="submission" date="2023-10" db="EMBL/GenBank/DDBJ databases">
        <title>The genome sequence of Streptomyces violaceoruber CGMCC 4.1801.</title>
        <authorList>
            <person name="Mo P."/>
        </authorList>
    </citation>
    <scope>NUCLEOTIDE SEQUENCE</scope>
    <source>
        <strain evidence="1">CGMCC 4.1801</strain>
    </source>
</reference>
<protein>
    <submittedName>
        <fullName evidence="1">Uncharacterized protein</fullName>
    </submittedName>
</protein>
<accession>A0ACD4WQI2</accession>
<evidence type="ECO:0000313" key="2">
    <source>
        <dbReference type="Proteomes" id="UP001303608"/>
    </source>
</evidence>
<gene>
    <name evidence="1" type="ORF">R2E43_20975</name>
</gene>
<name>A0ACD4WQI2_STRVN</name>
<organism evidence="1 2">
    <name type="scientific">Streptomyces violaceoruber</name>
    <dbReference type="NCBI Taxonomy" id="1935"/>
    <lineage>
        <taxon>Bacteria</taxon>
        <taxon>Bacillati</taxon>
        <taxon>Actinomycetota</taxon>
        <taxon>Actinomycetes</taxon>
        <taxon>Kitasatosporales</taxon>
        <taxon>Streptomycetaceae</taxon>
        <taxon>Streptomyces</taxon>
        <taxon>Streptomyces violaceoruber group</taxon>
    </lineage>
</organism>
<keyword evidence="2" id="KW-1185">Reference proteome</keyword>
<proteinExistence type="predicted"/>
<dbReference type="Proteomes" id="UP001303608">
    <property type="component" value="Chromosome"/>
</dbReference>
<dbReference type="EMBL" id="CP137734">
    <property type="protein sequence ID" value="WOY99793.1"/>
    <property type="molecule type" value="Genomic_DNA"/>
</dbReference>